<sequence length="359" mass="39652">MPSLNQPPPVNPNDPGRGPAILGIAWALTIICLAFTVIRVYIRSRRPSVLGWDDWLIVIAVLIQIVHTGFVTEACHWGAGMHDADLTLNQLINIIKWFWISTTPALIVSVISRVSAAILLIRIFGKKTWFKWYLVGFTALQTIGGILAIVFIWVQQTPIESVWNPMIQPTSKRGSDFDNIPSYVAQALFAFADLSYVILPVSIIWRLNMSLRTKIGLGIILSLSFISFVGSVMKAVTSSIAKTQYSSSLVILWSALEQTLVIIISCVPAIRHIVLAELPLLKSVSASIIRIISLDRSRKSSAVSLPHSARSQYQDLESAGGKMHQPSLFVSEDAVASKATHEREDNVNIEMGDYTPHAR</sequence>
<comment type="caution">
    <text evidence="1">The sequence shown here is derived from an EMBL/GenBank/DDBJ whole genome shotgun (WGS) entry which is preliminary data.</text>
</comment>
<organism evidence="1 2">
    <name type="scientific">Hypoxylon rubiginosum</name>
    <dbReference type="NCBI Taxonomy" id="110542"/>
    <lineage>
        <taxon>Eukaryota</taxon>
        <taxon>Fungi</taxon>
        <taxon>Dikarya</taxon>
        <taxon>Ascomycota</taxon>
        <taxon>Pezizomycotina</taxon>
        <taxon>Sordariomycetes</taxon>
        <taxon>Xylariomycetidae</taxon>
        <taxon>Xylariales</taxon>
        <taxon>Hypoxylaceae</taxon>
        <taxon>Hypoxylon</taxon>
    </lineage>
</organism>
<evidence type="ECO:0000313" key="1">
    <source>
        <dbReference type="EMBL" id="KAI4865437.1"/>
    </source>
</evidence>
<name>A0ACB9Z1S2_9PEZI</name>
<reference evidence="1 2" key="1">
    <citation type="journal article" date="2022" name="New Phytol.">
        <title>Ecological generalism drives hyperdiversity of secondary metabolite gene clusters in xylarialean endophytes.</title>
        <authorList>
            <person name="Franco M.E.E."/>
            <person name="Wisecaver J.H."/>
            <person name="Arnold A.E."/>
            <person name="Ju Y.M."/>
            <person name="Slot J.C."/>
            <person name="Ahrendt S."/>
            <person name="Moore L.P."/>
            <person name="Eastman K.E."/>
            <person name="Scott K."/>
            <person name="Konkel Z."/>
            <person name="Mondo S.J."/>
            <person name="Kuo A."/>
            <person name="Hayes R.D."/>
            <person name="Haridas S."/>
            <person name="Andreopoulos B."/>
            <person name="Riley R."/>
            <person name="LaButti K."/>
            <person name="Pangilinan J."/>
            <person name="Lipzen A."/>
            <person name="Amirebrahimi M."/>
            <person name="Yan J."/>
            <person name="Adam C."/>
            <person name="Keymanesh K."/>
            <person name="Ng V."/>
            <person name="Louie K."/>
            <person name="Northen T."/>
            <person name="Drula E."/>
            <person name="Henrissat B."/>
            <person name="Hsieh H.M."/>
            <person name="Youens-Clark K."/>
            <person name="Lutzoni F."/>
            <person name="Miadlikowska J."/>
            <person name="Eastwood D.C."/>
            <person name="Hamelin R.C."/>
            <person name="Grigoriev I.V."/>
            <person name="U'Ren J.M."/>
        </authorList>
    </citation>
    <scope>NUCLEOTIDE SEQUENCE [LARGE SCALE GENOMIC DNA]</scope>
    <source>
        <strain evidence="1 2">CBS 119005</strain>
    </source>
</reference>
<keyword evidence="2" id="KW-1185">Reference proteome</keyword>
<protein>
    <submittedName>
        <fullName evidence="1">Uncharacterized protein</fullName>
    </submittedName>
</protein>
<gene>
    <name evidence="1" type="ORF">F4820DRAFT_420443</name>
</gene>
<evidence type="ECO:0000313" key="2">
    <source>
        <dbReference type="Proteomes" id="UP001497700"/>
    </source>
</evidence>
<dbReference type="EMBL" id="MU393472">
    <property type="protein sequence ID" value="KAI4865437.1"/>
    <property type="molecule type" value="Genomic_DNA"/>
</dbReference>
<proteinExistence type="predicted"/>
<dbReference type="Proteomes" id="UP001497700">
    <property type="component" value="Unassembled WGS sequence"/>
</dbReference>
<accession>A0ACB9Z1S2</accession>